<organism evidence="6 7">
    <name type="scientific">Epichloe festucae (strain Fl1)</name>
    <dbReference type="NCBI Taxonomy" id="877507"/>
    <lineage>
        <taxon>Eukaryota</taxon>
        <taxon>Fungi</taxon>
        <taxon>Dikarya</taxon>
        <taxon>Ascomycota</taxon>
        <taxon>Pezizomycotina</taxon>
        <taxon>Sordariomycetes</taxon>
        <taxon>Hypocreomycetidae</taxon>
        <taxon>Hypocreales</taxon>
        <taxon>Clavicipitaceae</taxon>
        <taxon>Epichloe</taxon>
    </lineage>
</organism>
<dbReference type="EMBL" id="CP031386">
    <property type="protein sequence ID" value="QPG97412.1"/>
    <property type="molecule type" value="Genomic_DNA"/>
</dbReference>
<evidence type="ECO:0000256" key="3">
    <source>
        <dbReference type="ARBA" id="ARBA00022801"/>
    </source>
</evidence>
<keyword evidence="2" id="KW-0058">Aromatic hydrocarbons catabolism</keyword>
<keyword evidence="7" id="KW-1185">Reference proteome</keyword>
<dbReference type="PANTHER" id="PTHR21661">
    <property type="entry name" value="EPOXIDE HYDROLASE 1-RELATED"/>
    <property type="match status" value="1"/>
</dbReference>
<evidence type="ECO:0000256" key="2">
    <source>
        <dbReference type="ARBA" id="ARBA00022797"/>
    </source>
</evidence>
<feature type="active site" description="Proton acceptor" evidence="4">
    <location>
        <position position="373"/>
    </location>
</feature>
<dbReference type="Proteomes" id="UP000594364">
    <property type="component" value="Chromosome 2"/>
</dbReference>
<dbReference type="InterPro" id="IPR010497">
    <property type="entry name" value="Epoxide_hydro_N"/>
</dbReference>
<dbReference type="InterPro" id="IPR029058">
    <property type="entry name" value="AB_hydrolase_fold"/>
</dbReference>
<dbReference type="PRINTS" id="PR00412">
    <property type="entry name" value="EPOXHYDRLASE"/>
</dbReference>
<dbReference type="Pfam" id="PF06441">
    <property type="entry name" value="EHN"/>
    <property type="match status" value="1"/>
</dbReference>
<dbReference type="OrthoDB" id="7130006at2759"/>
<evidence type="ECO:0000259" key="5">
    <source>
        <dbReference type="Pfam" id="PF06441"/>
    </source>
</evidence>
<evidence type="ECO:0000313" key="6">
    <source>
        <dbReference type="EMBL" id="QPG97412.1"/>
    </source>
</evidence>
<dbReference type="GO" id="GO:0004301">
    <property type="term" value="F:epoxide hydrolase activity"/>
    <property type="evidence" value="ECO:0007669"/>
    <property type="project" value="TreeGrafter"/>
</dbReference>
<evidence type="ECO:0000256" key="1">
    <source>
        <dbReference type="ARBA" id="ARBA00010088"/>
    </source>
</evidence>
<gene>
    <name evidence="6" type="ORF">C2857_006281</name>
</gene>
<comment type="similarity">
    <text evidence="1">Belongs to the peptidase S33 family.</text>
</comment>
<proteinExistence type="inferred from homology"/>
<feature type="active site" description="Nucleophile" evidence="4">
    <location>
        <position position="183"/>
    </location>
</feature>
<dbReference type="AlphaFoldDB" id="A0A7S9KQ01"/>
<dbReference type="PIRSF" id="PIRSF001112">
    <property type="entry name" value="Epoxide_hydrolase"/>
    <property type="match status" value="1"/>
</dbReference>
<accession>A0A7S9KQ01</accession>
<dbReference type="Gene3D" id="3.40.50.1820">
    <property type="entry name" value="alpha/beta hydrolase"/>
    <property type="match status" value="1"/>
</dbReference>
<evidence type="ECO:0000256" key="4">
    <source>
        <dbReference type="PIRSR" id="PIRSR001112-1"/>
    </source>
</evidence>
<name>A0A7S9KQ01_EPIFF</name>
<dbReference type="InterPro" id="IPR016292">
    <property type="entry name" value="Epoxide_hydrolase"/>
</dbReference>
<dbReference type="SUPFAM" id="SSF53474">
    <property type="entry name" value="alpha/beta-Hydrolases"/>
    <property type="match status" value="1"/>
</dbReference>
<sequence>MASSNVTPYKIDVPDAAINRLKDKLAVSDLPDVVDFSNDWAYGAPRDDVQRLAKYWQHGFDWRAQEAKLNAELPQFKTTVNVEGFGELNIHLVHKKSPRSGSVPLLFCHGWPGHFMEVAKILPLLTEARGGGPSFHVVAPSLPNYAFSDGVQKRGFSIPQYAEVCHKVMLGLGYDKYVTQGGDWGYWITRMMGVLYPTHCLASHVNMVGATKPPSLRRTPLIYIQDKLTVSGSHGNEFRQRSEWFRDEGRGYNIEQSTRPSTIGIALTDPVSLLAWIYEKLHDWTDSYPWTDDEILTWISIYQFSTAGAAASVRIYYETTHAELETTAKTHDYVPNVPLGLSYFPKDLVLPPLTWGRTLGPVVYEKVHTSGGHFAAHERPEALVRDVKSMFEGGAKHIVAQFARETIAPRSKL</sequence>
<protein>
    <recommendedName>
        <fullName evidence="5">Epoxide hydrolase N-terminal domain-containing protein</fullName>
    </recommendedName>
</protein>
<keyword evidence="3" id="KW-0378">Hydrolase</keyword>
<feature type="active site" description="Proton donor" evidence="4">
    <location>
        <position position="316"/>
    </location>
</feature>
<dbReference type="GO" id="GO:0097176">
    <property type="term" value="P:epoxide metabolic process"/>
    <property type="evidence" value="ECO:0007669"/>
    <property type="project" value="TreeGrafter"/>
</dbReference>
<reference evidence="6 7" key="1">
    <citation type="journal article" date="2018" name="PLoS Genet.">
        <title>Repeat elements organise 3D genome structure and mediate transcription in the filamentous fungus Epichloe festucae.</title>
        <authorList>
            <person name="Winter D.J."/>
            <person name="Ganley A.R.D."/>
            <person name="Young C.A."/>
            <person name="Liachko I."/>
            <person name="Schardl C.L."/>
            <person name="Dupont P.Y."/>
            <person name="Berry D."/>
            <person name="Ram A."/>
            <person name="Scott B."/>
            <person name="Cox M.P."/>
        </authorList>
    </citation>
    <scope>NUCLEOTIDE SEQUENCE [LARGE SCALE GENOMIC DNA]</scope>
    <source>
        <strain evidence="6 7">Fl1</strain>
    </source>
</reference>
<feature type="domain" description="Epoxide hydrolase N-terminal" evidence="5">
    <location>
        <begin position="6"/>
        <end position="118"/>
    </location>
</feature>
<evidence type="ECO:0000313" key="7">
    <source>
        <dbReference type="Proteomes" id="UP000594364"/>
    </source>
</evidence>
<dbReference type="InterPro" id="IPR000639">
    <property type="entry name" value="Epox_hydrolase-like"/>
</dbReference>
<dbReference type="PANTHER" id="PTHR21661:SF35">
    <property type="entry name" value="EPOXIDE HYDROLASE"/>
    <property type="match status" value="1"/>
</dbReference>